<dbReference type="CDD" id="cd00683">
    <property type="entry name" value="Trans_IPPS_HH"/>
    <property type="match status" value="1"/>
</dbReference>
<name>A0A1E3GP42_9GAMM</name>
<gene>
    <name evidence="1" type="primary">crtB_2</name>
    <name evidence="1" type="ORF">A9E74_02521</name>
</gene>
<dbReference type="Pfam" id="PF00494">
    <property type="entry name" value="SQS_PSY"/>
    <property type="match status" value="1"/>
</dbReference>
<dbReference type="EMBL" id="MCRI01000044">
    <property type="protein sequence ID" value="ODN65705.1"/>
    <property type="molecule type" value="Genomic_DNA"/>
</dbReference>
<dbReference type="RefSeq" id="WP_069296898.1">
    <property type="nucleotide sequence ID" value="NZ_MCRI01000044.1"/>
</dbReference>
<dbReference type="Proteomes" id="UP000094379">
    <property type="component" value="Unassembled WGS sequence"/>
</dbReference>
<dbReference type="PATRIC" id="fig|291169.3.peg.2544"/>
<protein>
    <submittedName>
        <fullName evidence="1">All-trans-phytoene synthase</fullName>
        <ecNumber evidence="1">2.5.1.99</ecNumber>
    </submittedName>
</protein>
<keyword evidence="1" id="KW-0808">Transferase</keyword>
<dbReference type="SFLD" id="SFLDG01018">
    <property type="entry name" value="Squalene/Phytoene_Synthase_Lik"/>
    <property type="match status" value="1"/>
</dbReference>
<dbReference type="SUPFAM" id="SSF48576">
    <property type="entry name" value="Terpenoid synthases"/>
    <property type="match status" value="1"/>
</dbReference>
<organism evidence="1 2">
    <name type="scientific">Methylophaga muralis</name>
    <dbReference type="NCBI Taxonomy" id="291169"/>
    <lineage>
        <taxon>Bacteria</taxon>
        <taxon>Pseudomonadati</taxon>
        <taxon>Pseudomonadota</taxon>
        <taxon>Gammaproteobacteria</taxon>
        <taxon>Thiotrichales</taxon>
        <taxon>Piscirickettsiaceae</taxon>
        <taxon>Methylophaga</taxon>
    </lineage>
</organism>
<proteinExistence type="predicted"/>
<dbReference type="InterPro" id="IPR002060">
    <property type="entry name" value="Squ/phyt_synthse"/>
</dbReference>
<evidence type="ECO:0000313" key="2">
    <source>
        <dbReference type="Proteomes" id="UP000094379"/>
    </source>
</evidence>
<dbReference type="InterPro" id="IPR044843">
    <property type="entry name" value="Trans_IPPS_bact-type"/>
</dbReference>
<dbReference type="GO" id="GO:0004311">
    <property type="term" value="F:geranylgeranyl diphosphate synthase activity"/>
    <property type="evidence" value="ECO:0007669"/>
    <property type="project" value="InterPro"/>
</dbReference>
<dbReference type="EC" id="2.5.1.99" evidence="1"/>
<evidence type="ECO:0000313" key="1">
    <source>
        <dbReference type="EMBL" id="ODN65705.1"/>
    </source>
</evidence>
<reference evidence="1 2" key="1">
    <citation type="submission" date="2016-07" db="EMBL/GenBank/DDBJ databases">
        <title>Draft Genome Sequence of Methylophaga muralis Bur 1.</title>
        <authorList>
            <person name="Vasilenko O.V."/>
            <person name="Doronina N.V."/>
            <person name="Shmareva M.N."/>
            <person name="Tarlachkov S.V."/>
            <person name="Mustakhimov I."/>
            <person name="Trotsenko Y.A."/>
        </authorList>
    </citation>
    <scope>NUCLEOTIDE SEQUENCE [LARGE SCALE GENOMIC DNA]</scope>
    <source>
        <strain evidence="1 2">Bur 1</strain>
    </source>
</reference>
<dbReference type="InterPro" id="IPR017827">
    <property type="entry name" value="HSQ_synthase_HpnC"/>
</dbReference>
<comment type="caution">
    <text evidence="1">The sequence shown here is derived from an EMBL/GenBank/DDBJ whole genome shotgun (WGS) entry which is preliminary data.</text>
</comment>
<dbReference type="AlphaFoldDB" id="A0A1E3GP42"/>
<keyword evidence="2" id="KW-1185">Reference proteome</keyword>
<dbReference type="PANTHER" id="PTHR31480">
    <property type="entry name" value="BIFUNCTIONAL LYCOPENE CYCLASE/PHYTOENE SYNTHASE"/>
    <property type="match status" value="1"/>
</dbReference>
<dbReference type="SFLD" id="SFLDS00005">
    <property type="entry name" value="Isoprenoid_Synthase_Type_I"/>
    <property type="match status" value="1"/>
</dbReference>
<sequence>MRNKSELDQAYAFCLNMAKSHYENFPVASILLPKTLRRPIAVIYAFARTADDFADEDNIPAEDRLRLLNFYSQYLLEIADQSYVGNDPIFLALQDTVHRFNLPIQLLEDLLIAFRQDVVKSRYTTFNEVLDYCRFSANPVGRLLLHLQGPPTQQQLQQSDAICTSLQLINFYQDIVQDYTEQNRIYIPQDELAAIGIDEANLIQADTIILAPLLRSLYLRTEQIMSEGLELGSSLSGRLGWEIRAMTLGGLTTLSALIQQPDKALLNRPRLSRRTMIGVILNSAFKTRYKQITDRLLAT</sequence>
<dbReference type="SFLD" id="SFLDG01212">
    <property type="entry name" value="Phytoene_synthase_like"/>
    <property type="match status" value="1"/>
</dbReference>
<dbReference type="GO" id="GO:0051996">
    <property type="term" value="F:squalene synthase [NAD(P)H] activity"/>
    <property type="evidence" value="ECO:0007669"/>
    <property type="project" value="InterPro"/>
</dbReference>
<dbReference type="InterPro" id="IPR033904">
    <property type="entry name" value="Trans_IPPS_HH"/>
</dbReference>
<accession>A0A1E3GP42</accession>
<dbReference type="STRING" id="291169.A9E74_02521"/>
<dbReference type="GO" id="GO:0016114">
    <property type="term" value="P:terpenoid biosynthetic process"/>
    <property type="evidence" value="ECO:0007669"/>
    <property type="project" value="UniProtKB-ARBA"/>
</dbReference>
<dbReference type="NCBIfam" id="TIGR03464">
    <property type="entry name" value="HpnC"/>
    <property type="match status" value="1"/>
</dbReference>
<dbReference type="InterPro" id="IPR008949">
    <property type="entry name" value="Isoprenoid_synthase_dom_sf"/>
</dbReference>
<dbReference type="Gene3D" id="1.10.600.10">
    <property type="entry name" value="Farnesyl Diphosphate Synthase"/>
    <property type="match status" value="1"/>
</dbReference>